<sequence length="763" mass="86110">MAWMQNLKNYQHLRDPAEYMKQVYGDPLAYLKEDTKFVTEREYYDDFGYGECFNSTDSEVQCELITGSFDPKLLPYDKRLAWHFKEFCYKTSAHGIPMIGEAPNVYYRSVWVCLFLGCMGMLYLNAQSVLHKYNRNEKIVDIQLKFDTAPFPAITLCNLNPYKASLAGEVDLVKRTLSAFDGAMVQAGVKPNEGGEEEEAPTTKIPATTPPPAKGRTRGKRDMHGAFFEPGYARCLCGHSTSSEIDDEEKKPEDAGPTTPKTFSLYDADEDGDGREYEYDEDNLESTTSFSVMEECQAERTKYEEPTGYDDRCICAFDRKTHDAWPCFLNGTWEPTECDTCDAQAFCTKDSKAFKGHRSPCICAPSKFCVAYNGKTPPIEIWTYLQGGTPTEDPNFLEAMGFQGMTDEVAIVTKAKENIMFAMATLSMTDRERLSTTKRELVHKCSFNGKACDIESDFLTHIDPVFGSCFTFNHNRTVNLTSIRAGPMYGLRMLVYVNASDYMPTTEATGVRLTIHDKEEFPFPDTFGYSAPTGYVSSFGLRLRKMTRLPAPYGDCVPDGKTSDYIYSNYEYSVEGCYRSCFQQLVLKECRCGDPRFPVPEKSKHCDAADPAARKCLDARMNELGGLHGSFRCRCQQPCRQSTYTVTYSPAKWPSLSLQIQLGSCNGTAVECNKHYKENGAMVEVFYEQLNFEMLTESEAYGFVNLLADFGGQLGLWCGISFLTCCEFVFLFLETAYMSAEHNYSLYKKKKAEKAKKLASGSF</sequence>
<evidence type="ECO:0000256" key="7">
    <source>
        <dbReference type="ARBA" id="ARBA00023053"/>
    </source>
</evidence>
<dbReference type="PANTHER" id="PTHR11690">
    <property type="entry name" value="AMILORIDE-SENSITIVE SODIUM CHANNEL-RELATED"/>
    <property type="match status" value="1"/>
</dbReference>
<evidence type="ECO:0000256" key="14">
    <source>
        <dbReference type="SAM" id="MobiDB-lite"/>
    </source>
</evidence>
<gene>
    <name evidence="16" type="ORF">CAUJ_LOCUS6527</name>
</gene>
<evidence type="ECO:0000256" key="5">
    <source>
        <dbReference type="ARBA" id="ARBA00022692"/>
    </source>
</evidence>
<dbReference type="FunFam" id="1.10.287.770:FF:000001">
    <property type="entry name" value="Acid-sensing ion channel subunit 1"/>
    <property type="match status" value="1"/>
</dbReference>
<feature type="compositionally biased region" description="Acidic residues" evidence="14">
    <location>
        <begin position="267"/>
        <end position="284"/>
    </location>
</feature>
<evidence type="ECO:0000256" key="9">
    <source>
        <dbReference type="ARBA" id="ARBA00023136"/>
    </source>
</evidence>
<keyword evidence="8 13" id="KW-0406">Ion transport</keyword>
<comment type="similarity">
    <text evidence="2 13">Belongs to the amiloride-sensitive sodium channel (TC 1.A.6) family.</text>
</comment>
<dbReference type="PRINTS" id="PR01078">
    <property type="entry name" value="AMINACHANNEL"/>
</dbReference>
<dbReference type="InterPro" id="IPR054001">
    <property type="entry name" value="Mec-4/10_cyt"/>
</dbReference>
<protein>
    <recommendedName>
        <fullName evidence="15">Degenerin mec-4/10 cytosolic domain-containing protein</fullName>
    </recommendedName>
</protein>
<keyword evidence="11 13" id="KW-0739">Sodium transport</keyword>
<evidence type="ECO:0000256" key="12">
    <source>
        <dbReference type="ARBA" id="ARBA00023303"/>
    </source>
</evidence>
<comment type="caution">
    <text evidence="16">The sequence shown here is derived from an EMBL/GenBank/DDBJ whole genome shotgun (WGS) entry which is preliminary data.</text>
</comment>
<evidence type="ECO:0000256" key="8">
    <source>
        <dbReference type="ARBA" id="ARBA00023065"/>
    </source>
</evidence>
<keyword evidence="12 13" id="KW-0407">Ion channel</keyword>
<keyword evidence="17" id="KW-1185">Reference proteome</keyword>
<evidence type="ECO:0000256" key="13">
    <source>
        <dbReference type="RuleBase" id="RU000679"/>
    </source>
</evidence>
<evidence type="ECO:0000259" key="15">
    <source>
        <dbReference type="Pfam" id="PF22214"/>
    </source>
</evidence>
<feature type="region of interest" description="Disordered" evidence="14">
    <location>
        <begin position="243"/>
        <end position="284"/>
    </location>
</feature>
<dbReference type="PANTHER" id="PTHR11690:SF275">
    <property type="entry name" value="DEGENERIN MEC-4"/>
    <property type="match status" value="1"/>
</dbReference>
<evidence type="ECO:0000256" key="11">
    <source>
        <dbReference type="ARBA" id="ARBA00023201"/>
    </source>
</evidence>
<keyword evidence="7" id="KW-0915">Sodium</keyword>
<keyword evidence="3 13" id="KW-0813">Transport</keyword>
<dbReference type="AlphaFoldDB" id="A0A8S1H7R5"/>
<organism evidence="16 17">
    <name type="scientific">Caenorhabditis auriculariae</name>
    <dbReference type="NCBI Taxonomy" id="2777116"/>
    <lineage>
        <taxon>Eukaryota</taxon>
        <taxon>Metazoa</taxon>
        <taxon>Ecdysozoa</taxon>
        <taxon>Nematoda</taxon>
        <taxon>Chromadorea</taxon>
        <taxon>Rhabditida</taxon>
        <taxon>Rhabditina</taxon>
        <taxon>Rhabditomorpha</taxon>
        <taxon>Rhabditoidea</taxon>
        <taxon>Rhabditidae</taxon>
        <taxon>Peloderinae</taxon>
        <taxon>Caenorhabditis</taxon>
    </lineage>
</organism>
<keyword evidence="10" id="KW-0325">Glycoprotein</keyword>
<evidence type="ECO:0000256" key="2">
    <source>
        <dbReference type="ARBA" id="ARBA00007193"/>
    </source>
</evidence>
<proteinExistence type="inferred from homology"/>
<dbReference type="Pfam" id="PF22214">
    <property type="entry name" value="Mec-4_10_cyt"/>
    <property type="match status" value="1"/>
</dbReference>
<evidence type="ECO:0000313" key="17">
    <source>
        <dbReference type="Proteomes" id="UP000835052"/>
    </source>
</evidence>
<evidence type="ECO:0000256" key="10">
    <source>
        <dbReference type="ARBA" id="ARBA00023180"/>
    </source>
</evidence>
<keyword evidence="4 13" id="KW-0894">Sodium channel</keyword>
<evidence type="ECO:0000256" key="4">
    <source>
        <dbReference type="ARBA" id="ARBA00022461"/>
    </source>
</evidence>
<dbReference type="InterPro" id="IPR020903">
    <property type="entry name" value="ENaC_CS"/>
</dbReference>
<keyword evidence="6" id="KW-1133">Transmembrane helix</keyword>
<dbReference type="GO" id="GO:0005886">
    <property type="term" value="C:plasma membrane"/>
    <property type="evidence" value="ECO:0007669"/>
    <property type="project" value="TreeGrafter"/>
</dbReference>
<dbReference type="GO" id="GO:0015280">
    <property type="term" value="F:ligand-gated sodium channel activity"/>
    <property type="evidence" value="ECO:0007669"/>
    <property type="project" value="TreeGrafter"/>
</dbReference>
<evidence type="ECO:0000256" key="1">
    <source>
        <dbReference type="ARBA" id="ARBA00004141"/>
    </source>
</evidence>
<reference evidence="16" key="1">
    <citation type="submission" date="2020-10" db="EMBL/GenBank/DDBJ databases">
        <authorList>
            <person name="Kikuchi T."/>
        </authorList>
    </citation>
    <scope>NUCLEOTIDE SEQUENCE</scope>
    <source>
        <strain evidence="16">NKZ352</strain>
    </source>
</reference>
<dbReference type="InterPro" id="IPR004726">
    <property type="entry name" value="Deg-1"/>
</dbReference>
<dbReference type="EMBL" id="CAJGYM010000016">
    <property type="protein sequence ID" value="CAD6190608.1"/>
    <property type="molecule type" value="Genomic_DNA"/>
</dbReference>
<dbReference type="Gene3D" id="1.10.287.770">
    <property type="entry name" value="YojJ-like"/>
    <property type="match status" value="1"/>
</dbReference>
<evidence type="ECO:0000256" key="3">
    <source>
        <dbReference type="ARBA" id="ARBA00022448"/>
    </source>
</evidence>
<accession>A0A8S1H7R5</accession>
<dbReference type="OrthoDB" id="5874059at2759"/>
<feature type="domain" description="Degenerin mec-4/10 cytosolic" evidence="15">
    <location>
        <begin position="26"/>
        <end position="86"/>
    </location>
</feature>
<dbReference type="Gene3D" id="2.60.470.10">
    <property type="entry name" value="Acid-sensing ion channels like domains"/>
    <property type="match status" value="1"/>
</dbReference>
<dbReference type="InterPro" id="IPR001873">
    <property type="entry name" value="ENaC"/>
</dbReference>
<keyword evidence="9" id="KW-0472">Membrane</keyword>
<evidence type="ECO:0000256" key="6">
    <source>
        <dbReference type="ARBA" id="ARBA00022989"/>
    </source>
</evidence>
<dbReference type="NCBIfam" id="TIGR00867">
    <property type="entry name" value="deg-1"/>
    <property type="match status" value="1"/>
</dbReference>
<feature type="region of interest" description="Disordered" evidence="14">
    <location>
        <begin position="188"/>
        <end position="220"/>
    </location>
</feature>
<dbReference type="PROSITE" id="PS01206">
    <property type="entry name" value="ASC"/>
    <property type="match status" value="1"/>
</dbReference>
<keyword evidence="5 13" id="KW-0812">Transmembrane</keyword>
<comment type="subcellular location">
    <subcellularLocation>
        <location evidence="1">Membrane</location>
        <topology evidence="1">Multi-pass membrane protein</topology>
    </subcellularLocation>
</comment>
<dbReference type="Pfam" id="PF00858">
    <property type="entry name" value="ASC"/>
    <property type="match status" value="1"/>
</dbReference>
<name>A0A8S1H7R5_9PELO</name>
<dbReference type="Proteomes" id="UP000835052">
    <property type="component" value="Unassembled WGS sequence"/>
</dbReference>
<dbReference type="FunFam" id="2.60.470.10:FF:000004">
    <property type="entry name" value="Degenerin unc-8"/>
    <property type="match status" value="1"/>
</dbReference>
<evidence type="ECO:0000313" key="16">
    <source>
        <dbReference type="EMBL" id="CAD6190608.1"/>
    </source>
</evidence>